<protein>
    <submittedName>
        <fullName evidence="2">Nitrogen permease regulator 2</fullName>
    </submittedName>
</protein>
<sequence>MKGVLLVDDRDSVIFTNGDNEFLSHIRNYDNIEKMSEGETSSRDEFNITHKNLLNQFVTIDIPNRQATDVFLPLIMLFNSHRAQQNIIINEIESNNLKFFFRHLSEQHYIIYVTEVDYKVDSKRILDKLHHLFRFYLGPFCMLIRNELSSMRHAKNMLKFRVIEIIEKRRPIFQLSLDHPSYYEDGVKFCRNLSNGLKKEIPNNLCILVRNGRLLASCGTVNSIFSCNHLTDSLSGDDIEEILHICKIRLKYNLNEDIDSVWLKLIKRNGVLSFVNVYFVKITNEISSIIITTLNDSWRIYKINEVFDYMLKLGQAKIIKNYLTSIDEIIYDLFPKNKIDYTTLDHQLYKNHGRRIINIWSKLKKQLLGNVAKTDGEDTKKYHNILLDRNNVNNFSKDNGVDVKSISTSLASIFNKSKKILMSYFDNFPIHLELLEEVMIAQLKRMFRFYLNDVLEINKNDGKLLLLGTIKCEFRYCYATSRKSFFMTKYDGVKIYVNEDSLGYVVCCSNLPIRYCNISNIPRRVVALNEKQIELLLMDYLNIINFNDVNDKEEFIEISEIQNNSFYTIKYSVRDNYINNLYDDNYYYPGLLKFIFPTQNKLESLNVFQVYAIFDFHISKEIAIIQCKDIVRYYFNYISTISKYILV</sequence>
<dbReference type="AlphaFoldDB" id="A0A0K0F2H2"/>
<dbReference type="WBParaSite" id="SVE_0300100.1">
    <property type="protein sequence ID" value="SVE_0300100.1"/>
    <property type="gene ID" value="SVE_0300100"/>
</dbReference>
<evidence type="ECO:0000313" key="1">
    <source>
        <dbReference type="Proteomes" id="UP000035680"/>
    </source>
</evidence>
<evidence type="ECO:0000313" key="2">
    <source>
        <dbReference type="WBParaSite" id="SVE_0300100.1"/>
    </source>
</evidence>
<keyword evidence="1" id="KW-1185">Reference proteome</keyword>
<reference evidence="2" key="2">
    <citation type="submission" date="2015-08" db="UniProtKB">
        <authorList>
            <consortium name="WormBaseParasite"/>
        </authorList>
    </citation>
    <scope>IDENTIFICATION</scope>
</reference>
<accession>A0A0K0F2H2</accession>
<proteinExistence type="predicted"/>
<dbReference type="Proteomes" id="UP000035680">
    <property type="component" value="Unassembled WGS sequence"/>
</dbReference>
<name>A0A0K0F2H2_STRVS</name>
<reference evidence="1" key="1">
    <citation type="submission" date="2014-07" db="EMBL/GenBank/DDBJ databases">
        <authorList>
            <person name="Martin A.A"/>
            <person name="De Silva N."/>
        </authorList>
    </citation>
    <scope>NUCLEOTIDE SEQUENCE</scope>
</reference>
<organism evidence="1 2">
    <name type="scientific">Strongyloides venezuelensis</name>
    <name type="common">Threadworm</name>
    <dbReference type="NCBI Taxonomy" id="75913"/>
    <lineage>
        <taxon>Eukaryota</taxon>
        <taxon>Metazoa</taxon>
        <taxon>Ecdysozoa</taxon>
        <taxon>Nematoda</taxon>
        <taxon>Chromadorea</taxon>
        <taxon>Rhabditida</taxon>
        <taxon>Tylenchina</taxon>
        <taxon>Panagrolaimomorpha</taxon>
        <taxon>Strongyloidoidea</taxon>
        <taxon>Strongyloididae</taxon>
        <taxon>Strongyloides</taxon>
    </lineage>
</organism>